<evidence type="ECO:0000313" key="2">
    <source>
        <dbReference type="EMBL" id="THE10498.1"/>
    </source>
</evidence>
<organism evidence="2 3">
    <name type="scientific">Bacillus timonensis</name>
    <dbReference type="NCBI Taxonomy" id="1033734"/>
    <lineage>
        <taxon>Bacteria</taxon>
        <taxon>Bacillati</taxon>
        <taxon>Bacillota</taxon>
        <taxon>Bacilli</taxon>
        <taxon>Bacillales</taxon>
        <taxon>Bacillaceae</taxon>
        <taxon>Bacillus</taxon>
    </lineage>
</organism>
<comment type="caution">
    <text evidence="2">The sequence shown here is derived from an EMBL/GenBank/DDBJ whole genome shotgun (WGS) entry which is preliminary data.</text>
</comment>
<keyword evidence="1" id="KW-0812">Transmembrane</keyword>
<sequence>MMEDGLLFYVIGGILLLYVLVMIPIQYRNIAATKEEFKRTKKSHNETYDDMSFEEQQLQFNLQGSLINLPSTLIATLIYKIIHRNK</sequence>
<dbReference type="Pfam" id="PF13133">
    <property type="entry name" value="DUF3949"/>
    <property type="match status" value="1"/>
</dbReference>
<dbReference type="EMBL" id="SLUB01000046">
    <property type="protein sequence ID" value="THE10498.1"/>
    <property type="molecule type" value="Genomic_DNA"/>
</dbReference>
<feature type="transmembrane region" description="Helical" evidence="1">
    <location>
        <begin position="6"/>
        <end position="25"/>
    </location>
</feature>
<dbReference type="InterPro" id="IPR025032">
    <property type="entry name" value="DUF3949"/>
</dbReference>
<dbReference type="Proteomes" id="UP000306477">
    <property type="component" value="Unassembled WGS sequence"/>
</dbReference>
<dbReference type="STRING" id="1033734.GCA_000285535_03374"/>
<dbReference type="AlphaFoldDB" id="A0A4S3PM83"/>
<accession>A0A4S3PM83</accession>
<proteinExistence type="predicted"/>
<evidence type="ECO:0000256" key="1">
    <source>
        <dbReference type="SAM" id="Phobius"/>
    </source>
</evidence>
<protein>
    <submittedName>
        <fullName evidence="2">DUF3949 domain-containing protein</fullName>
    </submittedName>
</protein>
<dbReference type="OrthoDB" id="2640510at2"/>
<keyword evidence="3" id="KW-1185">Reference proteome</keyword>
<name>A0A4S3PM83_9BACI</name>
<keyword evidence="1" id="KW-0472">Membrane</keyword>
<reference evidence="2 3" key="1">
    <citation type="journal article" date="2019" name="Indoor Air">
        <title>Impacts of indoor surface finishes on bacterial viability.</title>
        <authorList>
            <person name="Hu J."/>
            <person name="Maamar S.B."/>
            <person name="Glawe A.J."/>
            <person name="Gottel N."/>
            <person name="Gilbert J.A."/>
            <person name="Hartmann E.M."/>
        </authorList>
    </citation>
    <scope>NUCLEOTIDE SEQUENCE [LARGE SCALE GENOMIC DNA]</scope>
    <source>
        <strain evidence="2 3">AF060A6</strain>
    </source>
</reference>
<evidence type="ECO:0000313" key="3">
    <source>
        <dbReference type="Proteomes" id="UP000306477"/>
    </source>
</evidence>
<keyword evidence="1" id="KW-1133">Transmembrane helix</keyword>
<gene>
    <name evidence="2" type="ORF">E1I69_18785</name>
</gene>